<protein>
    <submittedName>
        <fullName evidence="2">Predicted protein</fullName>
    </submittedName>
</protein>
<evidence type="ECO:0000313" key="3">
    <source>
        <dbReference type="Proteomes" id="UP000006671"/>
    </source>
</evidence>
<gene>
    <name evidence="2" type="ORF">NAEGRDRAFT_71444</name>
</gene>
<keyword evidence="3" id="KW-1185">Reference proteome</keyword>
<dbReference type="VEuPathDB" id="AmoebaDB:NAEGRDRAFT_71444"/>
<dbReference type="KEGG" id="ngr:NAEGRDRAFT_71444"/>
<accession>D2VR34</accession>
<reference evidence="2 3" key="1">
    <citation type="journal article" date="2010" name="Cell">
        <title>The genome of Naegleria gruberi illuminates early eukaryotic versatility.</title>
        <authorList>
            <person name="Fritz-Laylin L.K."/>
            <person name="Prochnik S.E."/>
            <person name="Ginger M.L."/>
            <person name="Dacks J.B."/>
            <person name="Carpenter M.L."/>
            <person name="Field M.C."/>
            <person name="Kuo A."/>
            <person name="Paredez A."/>
            <person name="Chapman J."/>
            <person name="Pham J."/>
            <person name="Shu S."/>
            <person name="Neupane R."/>
            <person name="Cipriano M."/>
            <person name="Mancuso J."/>
            <person name="Tu H."/>
            <person name="Salamov A."/>
            <person name="Lindquist E."/>
            <person name="Shapiro H."/>
            <person name="Lucas S."/>
            <person name="Grigoriev I.V."/>
            <person name="Cande W.Z."/>
            <person name="Fulton C."/>
            <person name="Rokhsar D.S."/>
            <person name="Dawson S.C."/>
        </authorList>
    </citation>
    <scope>NUCLEOTIDE SEQUENCE [LARGE SCALE GENOMIC DNA]</scope>
    <source>
        <strain evidence="2 3">NEG-M</strain>
    </source>
</reference>
<name>D2VR34_NAEGR</name>
<dbReference type="InParanoid" id="D2VR34"/>
<keyword evidence="1" id="KW-0732">Signal</keyword>
<dbReference type="RefSeq" id="XP_002673567.1">
    <property type="nucleotide sequence ID" value="XM_002673521.1"/>
</dbReference>
<sequence length="239" mass="26780">MCNNNTFNFLLLIIVVIGFSSCVSFANGLNIRTTPLSSASSKLKDVAPIIVNNNSTTDLFYQDYYFQGGECKMASLIKLELQPLYKASESCIKVGPDNYQKAYCNEREFVVDRDCDETCKYCSGKSSSNIFSCAKIGIGMMHRVCGKLPLETIPKMLWQVQHEDSTDNENCSKNKIVKAIGEVVELCEWNLYGPRYRSCNSTDYSVETFTGSIDKCETRIKVSHGKVGVCNGNEEYQCK</sequence>
<organism evidence="3">
    <name type="scientific">Naegleria gruberi</name>
    <name type="common">Amoeba</name>
    <dbReference type="NCBI Taxonomy" id="5762"/>
    <lineage>
        <taxon>Eukaryota</taxon>
        <taxon>Discoba</taxon>
        <taxon>Heterolobosea</taxon>
        <taxon>Tetramitia</taxon>
        <taxon>Eutetramitia</taxon>
        <taxon>Vahlkampfiidae</taxon>
        <taxon>Naegleria</taxon>
    </lineage>
</organism>
<evidence type="ECO:0000313" key="2">
    <source>
        <dbReference type="EMBL" id="EFC40823.1"/>
    </source>
</evidence>
<proteinExistence type="predicted"/>
<feature type="chain" id="PRO_5003038345" evidence="1">
    <location>
        <begin position="29"/>
        <end position="239"/>
    </location>
</feature>
<feature type="signal peptide" evidence="1">
    <location>
        <begin position="1"/>
        <end position="28"/>
    </location>
</feature>
<evidence type="ECO:0000256" key="1">
    <source>
        <dbReference type="SAM" id="SignalP"/>
    </source>
</evidence>
<dbReference type="AlphaFoldDB" id="D2VR34"/>
<dbReference type="GeneID" id="8864570"/>
<dbReference type="Proteomes" id="UP000006671">
    <property type="component" value="Unassembled WGS sequence"/>
</dbReference>
<dbReference type="EMBL" id="GG738890">
    <property type="protein sequence ID" value="EFC40823.1"/>
    <property type="molecule type" value="Genomic_DNA"/>
</dbReference>